<evidence type="ECO:0000313" key="1">
    <source>
        <dbReference type="EMBL" id="GFO22247.1"/>
    </source>
</evidence>
<evidence type="ECO:0000313" key="2">
    <source>
        <dbReference type="Proteomes" id="UP000735302"/>
    </source>
</evidence>
<comment type="caution">
    <text evidence="1">The sequence shown here is derived from an EMBL/GenBank/DDBJ whole genome shotgun (WGS) entry which is preliminary data.</text>
</comment>
<dbReference type="AlphaFoldDB" id="A0AAV4BTB9"/>
<keyword evidence="2" id="KW-1185">Reference proteome</keyword>
<organism evidence="1 2">
    <name type="scientific">Plakobranchus ocellatus</name>
    <dbReference type="NCBI Taxonomy" id="259542"/>
    <lineage>
        <taxon>Eukaryota</taxon>
        <taxon>Metazoa</taxon>
        <taxon>Spiralia</taxon>
        <taxon>Lophotrochozoa</taxon>
        <taxon>Mollusca</taxon>
        <taxon>Gastropoda</taxon>
        <taxon>Heterobranchia</taxon>
        <taxon>Euthyneura</taxon>
        <taxon>Panpulmonata</taxon>
        <taxon>Sacoglossa</taxon>
        <taxon>Placobranchoidea</taxon>
        <taxon>Plakobranchidae</taxon>
        <taxon>Plakobranchus</taxon>
    </lineage>
</organism>
<dbReference type="EMBL" id="BLXT01005342">
    <property type="protein sequence ID" value="GFO22247.1"/>
    <property type="molecule type" value="Genomic_DNA"/>
</dbReference>
<sequence length="158" mass="17857">MSSSISVNSTTCAIAHCRTAFHAFLNMCILGSATGSRGTLLTFEKCFVKKSTSYRSKSFFSDYNQKLHARCVAFIAHISHELLNNSQLRNWAQVLAHSWPFFFPIDLVKFLYPTAQRVLLFAICDRFGLHVFTPCLLSHRNCLASSIAHLGEYLWICA</sequence>
<dbReference type="Proteomes" id="UP000735302">
    <property type="component" value="Unassembled WGS sequence"/>
</dbReference>
<reference evidence="1 2" key="1">
    <citation type="journal article" date="2021" name="Elife">
        <title>Chloroplast acquisition without the gene transfer in kleptoplastic sea slugs, Plakobranchus ocellatus.</title>
        <authorList>
            <person name="Maeda T."/>
            <person name="Takahashi S."/>
            <person name="Yoshida T."/>
            <person name="Shimamura S."/>
            <person name="Takaki Y."/>
            <person name="Nagai Y."/>
            <person name="Toyoda A."/>
            <person name="Suzuki Y."/>
            <person name="Arimoto A."/>
            <person name="Ishii H."/>
            <person name="Satoh N."/>
            <person name="Nishiyama T."/>
            <person name="Hasebe M."/>
            <person name="Maruyama T."/>
            <person name="Minagawa J."/>
            <person name="Obokata J."/>
            <person name="Shigenobu S."/>
        </authorList>
    </citation>
    <scope>NUCLEOTIDE SEQUENCE [LARGE SCALE GENOMIC DNA]</scope>
</reference>
<protein>
    <submittedName>
        <fullName evidence="1">Uncharacterized protein</fullName>
    </submittedName>
</protein>
<name>A0AAV4BTB9_9GAST</name>
<accession>A0AAV4BTB9</accession>
<proteinExistence type="predicted"/>
<gene>
    <name evidence="1" type="ORF">PoB_004875200</name>
</gene>